<feature type="domain" description="Major facilitator superfamily (MFS) profile" evidence="10">
    <location>
        <begin position="37"/>
        <end position="495"/>
    </location>
</feature>
<evidence type="ECO:0000256" key="3">
    <source>
        <dbReference type="ARBA" id="ARBA00022475"/>
    </source>
</evidence>
<feature type="transmembrane region" description="Helical" evidence="9">
    <location>
        <begin position="430"/>
        <end position="452"/>
    </location>
</feature>
<organism evidence="11 12">
    <name type="scientific">Streptomyces polygonati</name>
    <dbReference type="NCBI Taxonomy" id="1617087"/>
    <lineage>
        <taxon>Bacteria</taxon>
        <taxon>Bacillati</taxon>
        <taxon>Actinomycetota</taxon>
        <taxon>Actinomycetes</taxon>
        <taxon>Kitasatosporales</taxon>
        <taxon>Streptomycetaceae</taxon>
        <taxon>Streptomyces</taxon>
    </lineage>
</organism>
<dbReference type="Gene3D" id="1.20.1250.20">
    <property type="entry name" value="MFS general substrate transporter like domains"/>
    <property type="match status" value="1"/>
</dbReference>
<keyword evidence="7" id="KW-0046">Antibiotic resistance</keyword>
<evidence type="ECO:0000256" key="8">
    <source>
        <dbReference type="SAM" id="MobiDB-lite"/>
    </source>
</evidence>
<feature type="transmembrane region" description="Helical" evidence="9">
    <location>
        <begin position="74"/>
        <end position="91"/>
    </location>
</feature>
<feature type="transmembrane region" description="Helical" evidence="9">
    <location>
        <begin position="163"/>
        <end position="188"/>
    </location>
</feature>
<name>A0ABV8HNU2_9ACTN</name>
<evidence type="ECO:0000256" key="9">
    <source>
        <dbReference type="SAM" id="Phobius"/>
    </source>
</evidence>
<feature type="transmembrane region" description="Helical" evidence="9">
    <location>
        <begin position="103"/>
        <end position="124"/>
    </location>
</feature>
<dbReference type="CDD" id="cd17321">
    <property type="entry name" value="MFS_MMR_MDR_like"/>
    <property type="match status" value="1"/>
</dbReference>
<accession>A0ABV8HNU2</accession>
<dbReference type="InterPro" id="IPR004638">
    <property type="entry name" value="EmrB-like"/>
</dbReference>
<evidence type="ECO:0000259" key="10">
    <source>
        <dbReference type="PROSITE" id="PS50850"/>
    </source>
</evidence>
<feature type="transmembrane region" description="Helical" evidence="9">
    <location>
        <begin position="472"/>
        <end position="491"/>
    </location>
</feature>
<dbReference type="PANTHER" id="PTHR42718:SF46">
    <property type="entry name" value="BLR6921 PROTEIN"/>
    <property type="match status" value="1"/>
</dbReference>
<sequence length="514" mass="53883">MPRGTDDSPPPPGPGGSGRHRSHHAPDMDAPSHRWWVLSVVSLAQLMVVLDATIVNIALPSAQRALGFSDGNRQWIVTAYALAFGSLLLFGGRLADLIGRKRAFLIGLIGFAVASAVGGGAPSFEVLVAARAVQGMFGALLAPAALSLLTTTFTLPKERAKAFGIYGAIAGGGGAVGLLLGGLLTEYLDWRWCLYVNLLFAAIAFFGGLRLLSPESTVNRPNLDIPGTVLVSGGLFCIVYGFSDAQRHGWSAPSTWGFLVAGGVLLIVFVWWQRRAPNPLLPLRVLADRDRGASYLALFISGAGIFGVFLFLTFYLQRTLSYSPVTTGLAFLPMVAVIMAGSVVTTNSLVPRVGAKPIVPTGMLLSAGAMAWLTTLDRTSTYAAHVLPPTLVLGLGLGMIFATGLNLATAGVTERDAGVASAMVNTSQQVGGSIGTSLLNTLATSAATHFVVGKRPSPTLADRAQLHSFMVAYWWSAGFFAVGFVVTLLLYRRGVPRSLLGDPNANAPTAPAPP</sequence>
<feature type="transmembrane region" description="Helical" evidence="9">
    <location>
        <begin position="194"/>
        <end position="213"/>
    </location>
</feature>
<keyword evidence="6 9" id="KW-0472">Membrane</keyword>
<evidence type="ECO:0000313" key="11">
    <source>
        <dbReference type="EMBL" id="MFC4033698.1"/>
    </source>
</evidence>
<keyword evidence="5 9" id="KW-1133">Transmembrane helix</keyword>
<feature type="transmembrane region" description="Helical" evidence="9">
    <location>
        <begin position="293"/>
        <end position="316"/>
    </location>
</feature>
<feature type="transmembrane region" description="Helical" evidence="9">
    <location>
        <begin position="136"/>
        <end position="156"/>
    </location>
</feature>
<dbReference type="SUPFAM" id="SSF103473">
    <property type="entry name" value="MFS general substrate transporter"/>
    <property type="match status" value="1"/>
</dbReference>
<feature type="region of interest" description="Disordered" evidence="8">
    <location>
        <begin position="1"/>
        <end position="27"/>
    </location>
</feature>
<evidence type="ECO:0000256" key="1">
    <source>
        <dbReference type="ARBA" id="ARBA00004651"/>
    </source>
</evidence>
<dbReference type="PANTHER" id="PTHR42718">
    <property type="entry name" value="MAJOR FACILITATOR SUPERFAMILY MULTIDRUG TRANSPORTER MFSC"/>
    <property type="match status" value="1"/>
</dbReference>
<feature type="transmembrane region" description="Helical" evidence="9">
    <location>
        <begin position="328"/>
        <end position="350"/>
    </location>
</feature>
<dbReference type="RefSeq" id="WP_386430778.1">
    <property type="nucleotide sequence ID" value="NZ_JBHSBB010000013.1"/>
</dbReference>
<evidence type="ECO:0000256" key="7">
    <source>
        <dbReference type="ARBA" id="ARBA00023251"/>
    </source>
</evidence>
<feature type="transmembrane region" description="Helical" evidence="9">
    <location>
        <begin position="357"/>
        <end position="374"/>
    </location>
</feature>
<gene>
    <name evidence="11" type="ORF">ACFO3J_19745</name>
</gene>
<dbReference type="EMBL" id="JBHSBB010000013">
    <property type="protein sequence ID" value="MFC4033698.1"/>
    <property type="molecule type" value="Genomic_DNA"/>
</dbReference>
<dbReference type="InterPro" id="IPR020846">
    <property type="entry name" value="MFS_dom"/>
</dbReference>
<dbReference type="InterPro" id="IPR011701">
    <property type="entry name" value="MFS"/>
</dbReference>
<comment type="caution">
    <text evidence="11">The sequence shown here is derived from an EMBL/GenBank/DDBJ whole genome shotgun (WGS) entry which is preliminary data.</text>
</comment>
<dbReference type="InterPro" id="IPR005829">
    <property type="entry name" value="Sugar_transporter_CS"/>
</dbReference>
<feature type="transmembrane region" description="Helical" evidence="9">
    <location>
        <begin position="225"/>
        <end position="243"/>
    </location>
</feature>
<evidence type="ECO:0000313" key="12">
    <source>
        <dbReference type="Proteomes" id="UP001595765"/>
    </source>
</evidence>
<dbReference type="NCBIfam" id="TIGR00711">
    <property type="entry name" value="efflux_EmrB"/>
    <property type="match status" value="1"/>
</dbReference>
<keyword evidence="2" id="KW-0813">Transport</keyword>
<dbReference type="PROSITE" id="PS50850">
    <property type="entry name" value="MFS"/>
    <property type="match status" value="1"/>
</dbReference>
<proteinExistence type="predicted"/>
<keyword evidence="3" id="KW-1003">Cell membrane</keyword>
<feature type="transmembrane region" description="Helical" evidence="9">
    <location>
        <begin position="255"/>
        <end position="272"/>
    </location>
</feature>
<keyword evidence="12" id="KW-1185">Reference proteome</keyword>
<dbReference type="Proteomes" id="UP001595765">
    <property type="component" value="Unassembled WGS sequence"/>
</dbReference>
<dbReference type="Pfam" id="PF07690">
    <property type="entry name" value="MFS_1"/>
    <property type="match status" value="1"/>
</dbReference>
<feature type="transmembrane region" description="Helical" evidence="9">
    <location>
        <begin position="386"/>
        <end position="409"/>
    </location>
</feature>
<protein>
    <submittedName>
        <fullName evidence="11">MFS transporter</fullName>
    </submittedName>
</protein>
<keyword evidence="4 9" id="KW-0812">Transmembrane</keyword>
<reference evidence="12" key="1">
    <citation type="journal article" date="2019" name="Int. J. Syst. Evol. Microbiol.">
        <title>The Global Catalogue of Microorganisms (GCM) 10K type strain sequencing project: providing services to taxonomists for standard genome sequencing and annotation.</title>
        <authorList>
            <consortium name="The Broad Institute Genomics Platform"/>
            <consortium name="The Broad Institute Genome Sequencing Center for Infectious Disease"/>
            <person name="Wu L."/>
            <person name="Ma J."/>
        </authorList>
    </citation>
    <scope>NUCLEOTIDE SEQUENCE [LARGE SCALE GENOMIC DNA]</scope>
    <source>
        <strain evidence="12">CGMCC 4.7237</strain>
    </source>
</reference>
<evidence type="ECO:0000256" key="2">
    <source>
        <dbReference type="ARBA" id="ARBA00022448"/>
    </source>
</evidence>
<comment type="subcellular location">
    <subcellularLocation>
        <location evidence="1">Cell membrane</location>
        <topology evidence="1">Multi-pass membrane protein</topology>
    </subcellularLocation>
</comment>
<dbReference type="Gene3D" id="1.20.1720.10">
    <property type="entry name" value="Multidrug resistance protein D"/>
    <property type="match status" value="1"/>
</dbReference>
<evidence type="ECO:0000256" key="6">
    <source>
        <dbReference type="ARBA" id="ARBA00023136"/>
    </source>
</evidence>
<dbReference type="InterPro" id="IPR036259">
    <property type="entry name" value="MFS_trans_sf"/>
</dbReference>
<dbReference type="PROSITE" id="PS00216">
    <property type="entry name" value="SUGAR_TRANSPORT_1"/>
    <property type="match status" value="1"/>
</dbReference>
<evidence type="ECO:0000256" key="4">
    <source>
        <dbReference type="ARBA" id="ARBA00022692"/>
    </source>
</evidence>
<evidence type="ECO:0000256" key="5">
    <source>
        <dbReference type="ARBA" id="ARBA00022989"/>
    </source>
</evidence>
<feature type="transmembrane region" description="Helical" evidence="9">
    <location>
        <begin position="35"/>
        <end position="59"/>
    </location>
</feature>